<dbReference type="InterPro" id="IPR005467">
    <property type="entry name" value="His_kinase_dom"/>
</dbReference>
<dbReference type="InterPro" id="IPR036097">
    <property type="entry name" value="HisK_dim/P_sf"/>
</dbReference>
<evidence type="ECO:0000256" key="1">
    <source>
        <dbReference type="ARBA" id="ARBA00000085"/>
    </source>
</evidence>
<evidence type="ECO:0000256" key="4">
    <source>
        <dbReference type="ARBA" id="ARBA00022679"/>
    </source>
</evidence>
<organism evidence="10 11">
    <name type="scientific">Maribacter litoralis</name>
    <dbReference type="NCBI Taxonomy" id="2059726"/>
    <lineage>
        <taxon>Bacteria</taxon>
        <taxon>Pseudomonadati</taxon>
        <taxon>Bacteroidota</taxon>
        <taxon>Flavobacteriia</taxon>
        <taxon>Flavobacteriales</taxon>
        <taxon>Flavobacteriaceae</taxon>
        <taxon>Maribacter</taxon>
    </lineage>
</organism>
<gene>
    <name evidence="10" type="ORF">MARI151_50256</name>
</gene>
<comment type="catalytic activity">
    <reaction evidence="1">
        <text>ATP + protein L-histidine = ADP + protein N-phospho-L-histidine.</text>
        <dbReference type="EC" id="2.7.13.3"/>
    </reaction>
</comment>
<protein>
    <recommendedName>
        <fullName evidence="2">histidine kinase</fullName>
        <ecNumber evidence="2">2.7.13.3</ecNumber>
    </recommendedName>
</protein>
<dbReference type="GO" id="GO:0005524">
    <property type="term" value="F:ATP binding"/>
    <property type="evidence" value="ECO:0007669"/>
    <property type="project" value="UniProtKB-KW"/>
</dbReference>
<dbReference type="Proteomes" id="UP000430202">
    <property type="component" value="Unassembled WGS sequence"/>
</dbReference>
<evidence type="ECO:0000256" key="7">
    <source>
        <dbReference type="ARBA" id="ARBA00022840"/>
    </source>
</evidence>
<keyword evidence="6 10" id="KW-0418">Kinase</keyword>
<reference evidence="10 11" key="1">
    <citation type="submission" date="2019-10" db="EMBL/GenBank/DDBJ databases">
        <authorList>
            <person name="Karimi E."/>
        </authorList>
    </citation>
    <scope>NUCLEOTIDE SEQUENCE [LARGE SCALE GENOMIC DNA]</scope>
    <source>
        <strain evidence="10">Maribacter sp. 151</strain>
    </source>
</reference>
<dbReference type="PROSITE" id="PS50109">
    <property type="entry name" value="HIS_KIN"/>
    <property type="match status" value="1"/>
</dbReference>
<dbReference type="InterPro" id="IPR036890">
    <property type="entry name" value="HATPase_C_sf"/>
</dbReference>
<name>A0A653V6V9_9FLAO</name>
<evidence type="ECO:0000256" key="8">
    <source>
        <dbReference type="ARBA" id="ARBA00023012"/>
    </source>
</evidence>
<keyword evidence="3" id="KW-0597">Phosphoprotein</keyword>
<dbReference type="Gene3D" id="1.10.287.130">
    <property type="match status" value="1"/>
</dbReference>
<dbReference type="InterPro" id="IPR003594">
    <property type="entry name" value="HATPase_dom"/>
</dbReference>
<dbReference type="Pfam" id="PF00512">
    <property type="entry name" value="HisKA"/>
    <property type="match status" value="1"/>
</dbReference>
<evidence type="ECO:0000259" key="9">
    <source>
        <dbReference type="PROSITE" id="PS50109"/>
    </source>
</evidence>
<evidence type="ECO:0000256" key="6">
    <source>
        <dbReference type="ARBA" id="ARBA00022777"/>
    </source>
</evidence>
<dbReference type="PANTHER" id="PTHR43065:SF10">
    <property type="entry name" value="PEROXIDE STRESS-ACTIVATED HISTIDINE KINASE MAK3"/>
    <property type="match status" value="1"/>
</dbReference>
<dbReference type="SUPFAM" id="SSF47384">
    <property type="entry name" value="Homodimeric domain of signal transducing histidine kinase"/>
    <property type="match status" value="1"/>
</dbReference>
<keyword evidence="4" id="KW-0808">Transferase</keyword>
<dbReference type="AlphaFoldDB" id="A0A653V6V9"/>
<dbReference type="Pfam" id="PF02518">
    <property type="entry name" value="HATPase_c"/>
    <property type="match status" value="1"/>
</dbReference>
<proteinExistence type="predicted"/>
<evidence type="ECO:0000313" key="11">
    <source>
        <dbReference type="Proteomes" id="UP000430202"/>
    </source>
</evidence>
<keyword evidence="8" id="KW-0902">Two-component regulatory system</keyword>
<keyword evidence="7" id="KW-0067">ATP-binding</keyword>
<keyword evidence="5" id="KW-0547">Nucleotide-binding</keyword>
<dbReference type="CDD" id="cd00082">
    <property type="entry name" value="HisKA"/>
    <property type="match status" value="1"/>
</dbReference>
<evidence type="ECO:0000256" key="2">
    <source>
        <dbReference type="ARBA" id="ARBA00012438"/>
    </source>
</evidence>
<dbReference type="PRINTS" id="PR00344">
    <property type="entry name" value="BCTRLSENSOR"/>
</dbReference>
<dbReference type="InterPro" id="IPR003661">
    <property type="entry name" value="HisK_dim/P_dom"/>
</dbReference>
<evidence type="ECO:0000313" key="10">
    <source>
        <dbReference type="EMBL" id="VXB97208.1"/>
    </source>
</evidence>
<dbReference type="InterPro" id="IPR004358">
    <property type="entry name" value="Sig_transdc_His_kin-like_C"/>
</dbReference>
<feature type="domain" description="Histidine kinase" evidence="9">
    <location>
        <begin position="155"/>
        <end position="363"/>
    </location>
</feature>
<sequence length="363" mass="40984">MNTVEAKLKERVKELTCLYEVTSIIVNADYDQIEATLEAIVYCLKRAWQFEEVTEVFLKVGKCTVKTDDYKPTMVCLSSKIKVFNKLEGEVLVGYPSDKYSLDDFLVEEQTLLNNVALDIGNLIERKQIRDSEALTRRQIERADRLHILGEITAGIAHELNTPLANILGFAELLAEKMTDQQAVRDLEKIMDNAIFSREIVKKLMFFACEMPQEMQRVKLIPIVTNVIKLLAPSLRDKKLKLVTTFENEDLELKADTVQLTQVMFNLIMNAIYYSPENGTITVKVLDTESHILLKIADQGDGIPTKLEDKVFEPFFTTKPIGEGTGLGLSVVHGIITSHKGSIEHSKNTPKGTIFTVDFPKLN</sequence>
<evidence type="ECO:0000256" key="3">
    <source>
        <dbReference type="ARBA" id="ARBA00022553"/>
    </source>
</evidence>
<accession>A0A653V6V9</accession>
<dbReference type="EMBL" id="CABWLR010000005">
    <property type="protein sequence ID" value="VXB97208.1"/>
    <property type="molecule type" value="Genomic_DNA"/>
</dbReference>
<dbReference type="SMART" id="SM00388">
    <property type="entry name" value="HisKA"/>
    <property type="match status" value="1"/>
</dbReference>
<dbReference type="SMART" id="SM00387">
    <property type="entry name" value="HATPase_c"/>
    <property type="match status" value="1"/>
</dbReference>
<evidence type="ECO:0000256" key="5">
    <source>
        <dbReference type="ARBA" id="ARBA00022741"/>
    </source>
</evidence>
<keyword evidence="11" id="KW-1185">Reference proteome</keyword>
<dbReference type="EC" id="2.7.13.3" evidence="2"/>
<dbReference type="Gene3D" id="3.30.565.10">
    <property type="entry name" value="Histidine kinase-like ATPase, C-terminal domain"/>
    <property type="match status" value="1"/>
</dbReference>
<dbReference type="GO" id="GO:0000155">
    <property type="term" value="F:phosphorelay sensor kinase activity"/>
    <property type="evidence" value="ECO:0007669"/>
    <property type="project" value="InterPro"/>
</dbReference>
<dbReference type="SUPFAM" id="SSF55874">
    <property type="entry name" value="ATPase domain of HSP90 chaperone/DNA topoisomerase II/histidine kinase"/>
    <property type="match status" value="1"/>
</dbReference>
<dbReference type="PANTHER" id="PTHR43065">
    <property type="entry name" value="SENSOR HISTIDINE KINASE"/>
    <property type="match status" value="1"/>
</dbReference>
<dbReference type="RefSeq" id="WP_159303488.1">
    <property type="nucleotide sequence ID" value="NZ_LR733271.1"/>
</dbReference>